<keyword evidence="4" id="KW-1185">Reference proteome</keyword>
<name>A0A087DCM7_9BIFI</name>
<gene>
    <name evidence="3" type="ORF">BSCA_1792</name>
</gene>
<sequence length="295" mass="31183">MSSVSETMAKRTTLEYMADHYGCELVPPFAANVTVTSLADDIDSITPGALYIPRDGIDANRMEQAVRRGAYAVLVPPSLRSLANTGELPVLVADLTDEQLGVLASDLCGKPANSLAVFALAGGDPAAVGRNVRQLAQLLHTLGNPVSMIGSFGSRSLERRLQLNYPIGILEVQRTLSICQEDGAAAVVIALDDTTLAAGSLNGVAVDVLGVDAMDSDPRNADIGRRARETYGFVSDKQTHVTGRTGESDQIAIQSSANGDLEEIKRLSLAIAMVMEAGVRKNNIKNALRVSHDLG</sequence>
<dbReference type="Gene3D" id="3.40.1390.10">
    <property type="entry name" value="MurE/MurF, N-terminal domain"/>
    <property type="match status" value="1"/>
</dbReference>
<dbReference type="STRING" id="158787.BSCA_1792"/>
<dbReference type="InterPro" id="IPR035911">
    <property type="entry name" value="MurE/MurF_N"/>
</dbReference>
<dbReference type="AlphaFoldDB" id="A0A087DCM7"/>
<dbReference type="eggNOG" id="COG0769">
    <property type="taxonomic scope" value="Bacteria"/>
</dbReference>
<dbReference type="EMBL" id="JGZO01000013">
    <property type="protein sequence ID" value="KFI93277.1"/>
    <property type="molecule type" value="Genomic_DNA"/>
</dbReference>
<evidence type="ECO:0000256" key="2">
    <source>
        <dbReference type="ARBA" id="ARBA00023306"/>
    </source>
</evidence>
<dbReference type="GeneID" id="85166296"/>
<organism evidence="3 4">
    <name type="scientific">Bifidobacterium scardovii</name>
    <dbReference type="NCBI Taxonomy" id="158787"/>
    <lineage>
        <taxon>Bacteria</taxon>
        <taxon>Bacillati</taxon>
        <taxon>Actinomycetota</taxon>
        <taxon>Actinomycetes</taxon>
        <taxon>Bifidobacteriales</taxon>
        <taxon>Bifidobacteriaceae</taxon>
        <taxon>Bifidobacterium</taxon>
    </lineage>
</organism>
<reference evidence="3 4" key="1">
    <citation type="submission" date="2014-03" db="EMBL/GenBank/DDBJ databases">
        <title>Genomics of Bifidobacteria.</title>
        <authorList>
            <person name="Ventura M."/>
            <person name="Milani C."/>
            <person name="Lugli G.A."/>
        </authorList>
    </citation>
    <scope>NUCLEOTIDE SEQUENCE [LARGE SCALE GENOMIC DNA]</scope>
    <source>
        <strain evidence="3 4">LMG 21589</strain>
    </source>
</reference>
<dbReference type="OrthoDB" id="3242635at2"/>
<comment type="caution">
    <text evidence="3">The sequence shown here is derived from an EMBL/GenBank/DDBJ whole genome shotgun (WGS) entry which is preliminary data.</text>
</comment>
<dbReference type="GO" id="GO:0051301">
    <property type="term" value="P:cell division"/>
    <property type="evidence" value="ECO:0007669"/>
    <property type="project" value="UniProtKB-KW"/>
</dbReference>
<dbReference type="SUPFAM" id="SSF63418">
    <property type="entry name" value="MurE/MurF N-terminal domain"/>
    <property type="match status" value="1"/>
</dbReference>
<evidence type="ECO:0000313" key="3">
    <source>
        <dbReference type="EMBL" id="KFI93277.1"/>
    </source>
</evidence>
<dbReference type="Proteomes" id="UP000029033">
    <property type="component" value="Unassembled WGS sequence"/>
</dbReference>
<protein>
    <submittedName>
        <fullName evidence="3">UDP-N-acetylmuramyl-tripeptide synthetase</fullName>
    </submittedName>
</protein>
<evidence type="ECO:0000313" key="4">
    <source>
        <dbReference type="Proteomes" id="UP000029033"/>
    </source>
</evidence>
<accession>A0A087DCM7</accession>
<proteinExistence type="predicted"/>
<dbReference type="RefSeq" id="WP_033518795.1">
    <property type="nucleotide sequence ID" value="NZ_CAUPKV010000004.1"/>
</dbReference>
<evidence type="ECO:0000256" key="1">
    <source>
        <dbReference type="ARBA" id="ARBA00022618"/>
    </source>
</evidence>
<keyword evidence="1" id="KW-0132">Cell division</keyword>
<keyword evidence="2" id="KW-0131">Cell cycle</keyword>